<accession>A0A2Z2IZE8</accession>
<dbReference type="GO" id="GO:0003676">
    <property type="term" value="F:nucleic acid binding"/>
    <property type="evidence" value="ECO:0007669"/>
    <property type="project" value="InterPro"/>
</dbReference>
<evidence type="ECO:0000313" key="4">
    <source>
        <dbReference type="EMBL" id="ART20445.1"/>
    </source>
</evidence>
<reference evidence="4 5" key="1">
    <citation type="submission" date="2017-05" db="EMBL/GenBank/DDBJ databases">
        <title>Complete genome sequence of Corynebacterium striatum KC-Na-1 isolated from Neophocaena asiaeorientalis in Korea.</title>
        <authorList>
            <person name="Kim J.H."/>
            <person name="Lee K."/>
        </authorList>
    </citation>
    <scope>NUCLEOTIDE SEQUENCE [LARGE SCALE GENOMIC DNA]</scope>
    <source>
        <strain evidence="4 5">KC-Na-01</strain>
    </source>
</reference>
<evidence type="ECO:0000313" key="5">
    <source>
        <dbReference type="Proteomes" id="UP000250197"/>
    </source>
</evidence>
<gene>
    <name evidence="4" type="ORF">CBE89_02235</name>
</gene>
<evidence type="ECO:0000256" key="2">
    <source>
        <dbReference type="SAM" id="MobiDB-lite"/>
    </source>
</evidence>
<dbReference type="InterPro" id="IPR012337">
    <property type="entry name" value="RNaseH-like_sf"/>
</dbReference>
<dbReference type="InterPro" id="IPR036397">
    <property type="entry name" value="RNaseH_sf"/>
</dbReference>
<dbReference type="Pfam" id="PF13333">
    <property type="entry name" value="rve_2"/>
    <property type="match status" value="1"/>
</dbReference>
<evidence type="ECO:0000259" key="3">
    <source>
        <dbReference type="PROSITE" id="PS50994"/>
    </source>
</evidence>
<sequence length="306" mass="34969">MIRFIDEHRNRFSVEFICQTLNTHREGGFLSSRGYRQSKARGLSSRAFRDAALVERITEVHKQNYGVYGIRKMWRVLRRQGIDIGREQTARLMRSAGLSGKGKGGAPITTRKPKGPDHRPDLVKREFKAPGPNRLWVADITYVRTRKGFVYTAFVTDVFSRRIVGWALSDSMRTEALPLQALNQAIVCAKETTGLIHHSDHGSQYVSIVYNERLAEHGIAASTGTVGDSYDNALAENVNGSYKNELIHRRTWADVVDVEIATFEWVNWWNESRLHQSLGYRTPAEVETEFWEHHPSREIMEIKAQA</sequence>
<protein>
    <submittedName>
        <fullName evidence="4">Integrase catalytic subunit</fullName>
    </submittedName>
</protein>
<feature type="domain" description="Integrase catalytic" evidence="3">
    <location>
        <begin position="128"/>
        <end position="291"/>
    </location>
</feature>
<dbReference type="AlphaFoldDB" id="A0A2Z2IZE8"/>
<proteinExistence type="predicted"/>
<organism evidence="4 5">
    <name type="scientific">Corynebacterium striatum</name>
    <dbReference type="NCBI Taxonomy" id="43770"/>
    <lineage>
        <taxon>Bacteria</taxon>
        <taxon>Bacillati</taxon>
        <taxon>Actinomycetota</taxon>
        <taxon>Actinomycetes</taxon>
        <taxon>Mycobacteriales</taxon>
        <taxon>Corynebacteriaceae</taxon>
        <taxon>Corynebacterium</taxon>
    </lineage>
</organism>
<dbReference type="KEGG" id="cstr:CBE89_02235"/>
<feature type="region of interest" description="Disordered" evidence="2">
    <location>
        <begin position="96"/>
        <end position="121"/>
    </location>
</feature>
<name>A0A2Z2IZE8_CORST</name>
<dbReference type="EMBL" id="CP021252">
    <property type="protein sequence ID" value="ART20445.1"/>
    <property type="molecule type" value="Genomic_DNA"/>
</dbReference>
<dbReference type="PANTHER" id="PTHR46889">
    <property type="entry name" value="TRANSPOSASE INSF FOR INSERTION SEQUENCE IS3B-RELATED"/>
    <property type="match status" value="1"/>
</dbReference>
<dbReference type="InterPro" id="IPR050900">
    <property type="entry name" value="Transposase_IS3/IS150/IS904"/>
</dbReference>
<dbReference type="GO" id="GO:0015074">
    <property type="term" value="P:DNA integration"/>
    <property type="evidence" value="ECO:0007669"/>
    <property type="project" value="InterPro"/>
</dbReference>
<dbReference type="Gene3D" id="3.30.420.10">
    <property type="entry name" value="Ribonuclease H-like superfamily/Ribonuclease H"/>
    <property type="match status" value="1"/>
</dbReference>
<dbReference type="PROSITE" id="PS50994">
    <property type="entry name" value="INTEGRASE"/>
    <property type="match status" value="1"/>
</dbReference>
<dbReference type="Proteomes" id="UP000250197">
    <property type="component" value="Chromosome"/>
</dbReference>
<dbReference type="Pfam" id="PF13276">
    <property type="entry name" value="HTH_21"/>
    <property type="match status" value="1"/>
</dbReference>
<dbReference type="SUPFAM" id="SSF53098">
    <property type="entry name" value="Ribonuclease H-like"/>
    <property type="match status" value="1"/>
</dbReference>
<dbReference type="NCBIfam" id="NF033516">
    <property type="entry name" value="transpos_IS3"/>
    <property type="match status" value="1"/>
</dbReference>
<dbReference type="InterPro" id="IPR001584">
    <property type="entry name" value="Integrase_cat-core"/>
</dbReference>
<dbReference type="InterPro" id="IPR025948">
    <property type="entry name" value="HTH-like_dom"/>
</dbReference>
<dbReference type="Pfam" id="PF00665">
    <property type="entry name" value="rve"/>
    <property type="match status" value="1"/>
</dbReference>
<evidence type="ECO:0000256" key="1">
    <source>
        <dbReference type="ARBA" id="ARBA00002286"/>
    </source>
</evidence>
<comment type="function">
    <text evidence="1">Involved in the transposition of the insertion sequence.</text>
</comment>
<dbReference type="InterPro" id="IPR048020">
    <property type="entry name" value="Transpos_IS3"/>
</dbReference>
<dbReference type="PANTHER" id="PTHR46889:SF4">
    <property type="entry name" value="TRANSPOSASE INSO FOR INSERTION SEQUENCE ELEMENT IS911B-RELATED"/>
    <property type="match status" value="1"/>
</dbReference>